<evidence type="ECO:0000313" key="2">
    <source>
        <dbReference type="EMBL" id="OLL24772.1"/>
    </source>
</evidence>
<accession>A0A1U7LQE8</accession>
<feature type="compositionally biased region" description="Acidic residues" evidence="1">
    <location>
        <begin position="1"/>
        <end position="25"/>
    </location>
</feature>
<dbReference type="Proteomes" id="UP000186594">
    <property type="component" value="Unassembled WGS sequence"/>
</dbReference>
<comment type="caution">
    <text evidence="2">The sequence shown here is derived from an EMBL/GenBank/DDBJ whole genome shotgun (WGS) entry which is preliminary data.</text>
</comment>
<dbReference type="EMBL" id="LXFE01000632">
    <property type="protein sequence ID" value="OLL24772.1"/>
    <property type="molecule type" value="Genomic_DNA"/>
</dbReference>
<dbReference type="AlphaFoldDB" id="A0A1U7LQE8"/>
<sequence>MDDGEEEHGEGDLSVEPDVFVDGEESQAGAQVAEDISEHLESGGGTENGRPQATESGRCHTQVQVQRLEIPRQRRQGS</sequence>
<evidence type="ECO:0000256" key="1">
    <source>
        <dbReference type="SAM" id="MobiDB-lite"/>
    </source>
</evidence>
<keyword evidence="3" id="KW-1185">Reference proteome</keyword>
<gene>
    <name evidence="2" type="ORF">NEOLI_003389</name>
</gene>
<proteinExistence type="predicted"/>
<feature type="region of interest" description="Disordered" evidence="1">
    <location>
        <begin position="1"/>
        <end position="78"/>
    </location>
</feature>
<reference evidence="2 3" key="1">
    <citation type="submission" date="2016-04" db="EMBL/GenBank/DDBJ databases">
        <title>Evolutionary innovation and constraint leading to complex multicellularity in the Ascomycota.</title>
        <authorList>
            <person name="Cisse O."/>
            <person name="Nguyen A."/>
            <person name="Hewitt D.A."/>
            <person name="Jedd G."/>
            <person name="Stajich J.E."/>
        </authorList>
    </citation>
    <scope>NUCLEOTIDE SEQUENCE [LARGE SCALE GENOMIC DNA]</scope>
    <source>
        <strain evidence="2 3">DAH-3</strain>
    </source>
</reference>
<name>A0A1U7LQE8_NEOID</name>
<organism evidence="2 3">
    <name type="scientific">Neolecta irregularis (strain DAH-3)</name>
    <dbReference type="NCBI Taxonomy" id="1198029"/>
    <lineage>
        <taxon>Eukaryota</taxon>
        <taxon>Fungi</taxon>
        <taxon>Dikarya</taxon>
        <taxon>Ascomycota</taxon>
        <taxon>Taphrinomycotina</taxon>
        <taxon>Neolectales</taxon>
        <taxon>Neolectaceae</taxon>
        <taxon>Neolecta</taxon>
    </lineage>
</organism>
<feature type="compositionally biased region" description="Polar residues" evidence="1">
    <location>
        <begin position="49"/>
        <end position="65"/>
    </location>
</feature>
<evidence type="ECO:0000313" key="3">
    <source>
        <dbReference type="Proteomes" id="UP000186594"/>
    </source>
</evidence>
<protein>
    <submittedName>
        <fullName evidence="2">Uncharacterized protein</fullName>
    </submittedName>
</protein>